<keyword evidence="2" id="KW-1185">Reference proteome</keyword>
<sequence length="139" mass="15120">MRLAVLCAVLLTACGGGDGAEVKPPDLADQDRFLHDYVELLNESDESGLARLLDAHPQGDKDARARTEAYGGQDWDVRWSRTSEFEGVWRVDMVGTARTEDRPVRVTETVTWENGTWVMAPLPGVVPTPSNAAGTEPPG</sequence>
<dbReference type="Proteomes" id="UP000054024">
    <property type="component" value="Unassembled WGS sequence"/>
</dbReference>
<evidence type="ECO:0000313" key="1">
    <source>
        <dbReference type="EMBL" id="KUM80096.1"/>
    </source>
</evidence>
<dbReference type="EMBL" id="LMWJ01000004">
    <property type="protein sequence ID" value="KUM80096.1"/>
    <property type="molecule type" value="Genomic_DNA"/>
</dbReference>
<dbReference type="RefSeq" id="WP_062145886.1">
    <property type="nucleotide sequence ID" value="NZ_KQ947985.1"/>
</dbReference>
<evidence type="ECO:0008006" key="3">
    <source>
        <dbReference type="Google" id="ProtNLM"/>
    </source>
</evidence>
<evidence type="ECO:0000313" key="2">
    <source>
        <dbReference type="Proteomes" id="UP000054024"/>
    </source>
</evidence>
<comment type="caution">
    <text evidence="1">The sequence shown here is derived from an EMBL/GenBank/DDBJ whole genome shotgun (WGS) entry which is preliminary data.</text>
</comment>
<name>A0A117PI70_9ACTN</name>
<dbReference type="OrthoDB" id="4169372at2"/>
<organism evidence="1 2">
    <name type="scientific">Streptomyces curacoi</name>
    <dbReference type="NCBI Taxonomy" id="146536"/>
    <lineage>
        <taxon>Bacteria</taxon>
        <taxon>Bacillati</taxon>
        <taxon>Actinomycetota</taxon>
        <taxon>Actinomycetes</taxon>
        <taxon>Kitasatosporales</taxon>
        <taxon>Streptomycetaceae</taxon>
        <taxon>Streptomyces</taxon>
    </lineage>
</organism>
<proteinExistence type="predicted"/>
<gene>
    <name evidence="1" type="ORF">AQI70_07970</name>
</gene>
<dbReference type="AlphaFoldDB" id="A0A117PI70"/>
<reference evidence="1 2" key="1">
    <citation type="submission" date="2015-10" db="EMBL/GenBank/DDBJ databases">
        <title>Draft genome sequence of Streptomyces curacoi DSM 40107, type strain for the species Streptomyces curacoi.</title>
        <authorList>
            <person name="Ruckert C."/>
            <person name="Winkler A."/>
            <person name="Kalinowski J."/>
            <person name="Kampfer P."/>
            <person name="Glaeser S."/>
        </authorList>
    </citation>
    <scope>NUCLEOTIDE SEQUENCE [LARGE SCALE GENOMIC DNA]</scope>
    <source>
        <strain evidence="1 2">DSM 40107</strain>
    </source>
</reference>
<dbReference type="STRING" id="146536.AQI70_07970"/>
<protein>
    <recommendedName>
        <fullName evidence="3">SnoaL-like domain-containing protein</fullName>
    </recommendedName>
</protein>
<accession>A0A117PI70</accession>